<gene>
    <name evidence="1" type="ORF">HPB47_026543</name>
</gene>
<reference evidence="1 2" key="1">
    <citation type="journal article" date="2020" name="Cell">
        <title>Large-Scale Comparative Analyses of Tick Genomes Elucidate Their Genetic Diversity and Vector Capacities.</title>
        <authorList>
            <consortium name="Tick Genome and Microbiome Consortium (TIGMIC)"/>
            <person name="Jia N."/>
            <person name="Wang J."/>
            <person name="Shi W."/>
            <person name="Du L."/>
            <person name="Sun Y."/>
            <person name="Zhan W."/>
            <person name="Jiang J.F."/>
            <person name="Wang Q."/>
            <person name="Zhang B."/>
            <person name="Ji P."/>
            <person name="Bell-Sakyi L."/>
            <person name="Cui X.M."/>
            <person name="Yuan T.T."/>
            <person name="Jiang B.G."/>
            <person name="Yang W.F."/>
            <person name="Lam T.T."/>
            <person name="Chang Q.C."/>
            <person name="Ding S.J."/>
            <person name="Wang X.J."/>
            <person name="Zhu J.G."/>
            <person name="Ruan X.D."/>
            <person name="Zhao L."/>
            <person name="Wei J.T."/>
            <person name="Ye R.Z."/>
            <person name="Que T.C."/>
            <person name="Du C.H."/>
            <person name="Zhou Y.H."/>
            <person name="Cheng J.X."/>
            <person name="Dai P.F."/>
            <person name="Guo W.B."/>
            <person name="Han X.H."/>
            <person name="Huang E.J."/>
            <person name="Li L.F."/>
            <person name="Wei W."/>
            <person name="Gao Y.C."/>
            <person name="Liu J.Z."/>
            <person name="Shao H.Z."/>
            <person name="Wang X."/>
            <person name="Wang C.C."/>
            <person name="Yang T.C."/>
            <person name="Huo Q.B."/>
            <person name="Li W."/>
            <person name="Chen H.Y."/>
            <person name="Chen S.E."/>
            <person name="Zhou L.G."/>
            <person name="Ni X.B."/>
            <person name="Tian J.H."/>
            <person name="Sheng Y."/>
            <person name="Liu T."/>
            <person name="Pan Y.S."/>
            <person name="Xia L.Y."/>
            <person name="Li J."/>
            <person name="Zhao F."/>
            <person name="Cao W.C."/>
        </authorList>
    </citation>
    <scope>NUCLEOTIDE SEQUENCE [LARGE SCALE GENOMIC DNA]</scope>
    <source>
        <strain evidence="1">Iper-2018</strain>
    </source>
</reference>
<evidence type="ECO:0000313" key="2">
    <source>
        <dbReference type="Proteomes" id="UP000805193"/>
    </source>
</evidence>
<comment type="caution">
    <text evidence="1">The sequence shown here is derived from an EMBL/GenBank/DDBJ whole genome shotgun (WGS) entry which is preliminary data.</text>
</comment>
<dbReference type="EMBL" id="JABSTQ010009727">
    <property type="protein sequence ID" value="KAG0426341.1"/>
    <property type="molecule type" value="Genomic_DNA"/>
</dbReference>
<accession>A0AC60PYF0</accession>
<evidence type="ECO:0000313" key="1">
    <source>
        <dbReference type="EMBL" id="KAG0426341.1"/>
    </source>
</evidence>
<protein>
    <submittedName>
        <fullName evidence="1">Uncharacterized protein</fullName>
    </submittedName>
</protein>
<sequence>MVDYRGLRRACSRNGQEGTSDRPARHHVVTAVVSSATSLLAARRPACDVAAAPQPPIVRNGRRMPQPHSWPDTPDISSGIRTRQKRSPPGRLSQGRPQPLRSSTSPTSVCHRLRPSSSEKAVPQGAPVSEISWHAAATFGFPTYDFDDPDTSLSVTPVSLV</sequence>
<name>A0AC60PYF0_IXOPE</name>
<dbReference type="Proteomes" id="UP000805193">
    <property type="component" value="Unassembled WGS sequence"/>
</dbReference>
<keyword evidence="2" id="KW-1185">Reference proteome</keyword>
<proteinExistence type="predicted"/>
<organism evidence="1 2">
    <name type="scientific">Ixodes persulcatus</name>
    <name type="common">Taiga tick</name>
    <dbReference type="NCBI Taxonomy" id="34615"/>
    <lineage>
        <taxon>Eukaryota</taxon>
        <taxon>Metazoa</taxon>
        <taxon>Ecdysozoa</taxon>
        <taxon>Arthropoda</taxon>
        <taxon>Chelicerata</taxon>
        <taxon>Arachnida</taxon>
        <taxon>Acari</taxon>
        <taxon>Parasitiformes</taxon>
        <taxon>Ixodida</taxon>
        <taxon>Ixodoidea</taxon>
        <taxon>Ixodidae</taxon>
        <taxon>Ixodinae</taxon>
        <taxon>Ixodes</taxon>
    </lineage>
</organism>